<dbReference type="Pfam" id="PF22936">
    <property type="entry name" value="Pol_BBD"/>
    <property type="match status" value="1"/>
</dbReference>
<evidence type="ECO:0000259" key="2">
    <source>
        <dbReference type="Pfam" id="PF07727"/>
    </source>
</evidence>
<dbReference type="InterPro" id="IPR013103">
    <property type="entry name" value="RVT_2"/>
</dbReference>
<evidence type="ECO:0000259" key="3">
    <source>
        <dbReference type="Pfam" id="PF13976"/>
    </source>
</evidence>
<evidence type="ECO:0000256" key="1">
    <source>
        <dbReference type="SAM" id="MobiDB-lite"/>
    </source>
</evidence>
<sequence>MVPRSRDWVERLNPDSKLLNFNIGTILILESEAVNECLQLTEILKSKAKPYPPCTYCGFNDHCPYDCRIYLEYEIFGSYDHFTSEHNRVIQIRVCTQPLITMILNTLRERHIREPIWYLDGGCSRSITGVKIYQHKYVEQPGPKVVFDDNSSCITEGYGSINCGGIVFSIVAFVNGLKYSLISISQLCDAKYIVQFDDKQGIIVNANKEIVLRVPIINDVYVLDISSLTPNGACFFSKASKSVNWLWHKRLSYLNFKNINKLAKQSKVLGLPSLVYSKDKPCSACEKGKYKRASSKTKQNFSIRKYLHLFHMDLFGLEKGINYDEIFALVERIKAIKIFLAFATYMNFIVFQMDVKSAFLNGKQKEEVYVKQYPSFESSEFPYYVCKLDKSLYGLKQAPRLQIKQDDKGISICQEQYRRNLIKKYEISNSSSVKTHPLNNLGPDLAGTIKIKPFLKGSHEDKDLEGFKPPTDMEPLTTLVVDPSWTDAKYQVNQTQSARLSDEDDMLEAGEEIDKDILPTDEEGQASVEAYYDENVGHKDQTDKIVKETTKTIDNINKAKIDERAKLLKALNRVSKTLEVDFFLQEDMKKMAESYTTTSGYLSGLTKFINNTKFLELLTKLEGFQSTLNTLSFHQRISNIENTQVTMQSKIFSIKGTNIEMLQASKECLLLPPQAVFLFQKLHSLKSMHLLGENLEKHAIVCQKPPSYNEGEPMQIVTTTKKPKDEAAETPMEQEPKRPTRAVSISIVKPITRPNLKVSLIESASRPPLTDPIFEILFMKKLKKPELIQKLPLVLKVVKKIQDVEHQVLKREHSQKARKAMELRKKRLEQYIWTTLSRIRPKPITYVKIHPNSKLTVLTIYRANDRKNFQVHNPFKFANFRVIELDELGIIIQNKKNKIVSKLMTSLGKRYECLKKIPKELVIQSALLAPEQAQSQSSGRKRKHIELEPETRVPRLKCNRNLHENVSFVNNMVIEEPEYGMFFIDVFGDKAF</sequence>
<accession>A0A699H4I5</accession>
<organism evidence="5">
    <name type="scientific">Tanacetum cinerariifolium</name>
    <name type="common">Dalmatian daisy</name>
    <name type="synonym">Chrysanthemum cinerariifolium</name>
    <dbReference type="NCBI Taxonomy" id="118510"/>
    <lineage>
        <taxon>Eukaryota</taxon>
        <taxon>Viridiplantae</taxon>
        <taxon>Streptophyta</taxon>
        <taxon>Embryophyta</taxon>
        <taxon>Tracheophyta</taxon>
        <taxon>Spermatophyta</taxon>
        <taxon>Magnoliopsida</taxon>
        <taxon>eudicotyledons</taxon>
        <taxon>Gunneridae</taxon>
        <taxon>Pentapetalae</taxon>
        <taxon>asterids</taxon>
        <taxon>campanulids</taxon>
        <taxon>Asterales</taxon>
        <taxon>Asteraceae</taxon>
        <taxon>Asteroideae</taxon>
        <taxon>Anthemideae</taxon>
        <taxon>Anthemidinae</taxon>
        <taxon>Tanacetum</taxon>
    </lineage>
</organism>
<comment type="caution">
    <text evidence="5">The sequence shown here is derived from an EMBL/GenBank/DDBJ whole genome shotgun (WGS) entry which is preliminary data.</text>
</comment>
<dbReference type="InterPro" id="IPR025724">
    <property type="entry name" value="GAG-pre-integrase_dom"/>
</dbReference>
<dbReference type="InterPro" id="IPR054722">
    <property type="entry name" value="PolX-like_BBD"/>
</dbReference>
<protein>
    <submittedName>
        <fullName evidence="5">Retrovirus-related Pol polyprotein from transposon TNT 1-94</fullName>
    </submittedName>
</protein>
<evidence type="ECO:0000259" key="4">
    <source>
        <dbReference type="Pfam" id="PF22936"/>
    </source>
</evidence>
<evidence type="ECO:0000313" key="5">
    <source>
        <dbReference type="EMBL" id="GEX22720.1"/>
    </source>
</evidence>
<feature type="domain" description="GAG-pre-integrase" evidence="3">
    <location>
        <begin position="220"/>
        <end position="289"/>
    </location>
</feature>
<feature type="region of interest" description="Disordered" evidence="1">
    <location>
        <begin position="721"/>
        <end position="740"/>
    </location>
</feature>
<dbReference type="AlphaFoldDB" id="A0A699H4I5"/>
<dbReference type="EMBL" id="BKCJ010096321">
    <property type="protein sequence ID" value="GEX22720.1"/>
    <property type="molecule type" value="Genomic_DNA"/>
</dbReference>
<gene>
    <name evidence="5" type="ORF">Tci_294695</name>
</gene>
<reference evidence="5" key="1">
    <citation type="journal article" date="2019" name="Sci. Rep.">
        <title>Draft genome of Tanacetum cinerariifolium, the natural source of mosquito coil.</title>
        <authorList>
            <person name="Yamashiro T."/>
            <person name="Shiraishi A."/>
            <person name="Satake H."/>
            <person name="Nakayama K."/>
        </authorList>
    </citation>
    <scope>NUCLEOTIDE SEQUENCE</scope>
</reference>
<proteinExistence type="predicted"/>
<dbReference type="Pfam" id="PF13976">
    <property type="entry name" value="gag_pre-integrs"/>
    <property type="match status" value="1"/>
</dbReference>
<feature type="domain" description="Retrovirus-related Pol polyprotein from transposon TNT 1-94-like beta-barrel" evidence="4">
    <location>
        <begin position="117"/>
        <end position="192"/>
    </location>
</feature>
<name>A0A699H4I5_TANCI</name>
<feature type="domain" description="Reverse transcriptase Ty1/copia-type" evidence="2">
    <location>
        <begin position="318"/>
        <end position="400"/>
    </location>
</feature>
<dbReference type="Pfam" id="PF07727">
    <property type="entry name" value="RVT_2"/>
    <property type="match status" value="1"/>
</dbReference>